<dbReference type="PANTHER" id="PTHR39420:SF1">
    <property type="entry name" value="HYDROLASE"/>
    <property type="match status" value="1"/>
</dbReference>
<organism evidence="1 2">
    <name type="scientific">Actinotalea ferrariae CF5-4</name>
    <dbReference type="NCBI Taxonomy" id="948458"/>
    <lineage>
        <taxon>Bacteria</taxon>
        <taxon>Bacillati</taxon>
        <taxon>Actinomycetota</taxon>
        <taxon>Actinomycetes</taxon>
        <taxon>Micrococcales</taxon>
        <taxon>Cellulomonadaceae</taxon>
        <taxon>Actinotalea</taxon>
    </lineage>
</organism>
<name>A0A021VKM9_9CELL</name>
<feature type="non-terminal residue" evidence="1">
    <location>
        <position position="1"/>
    </location>
</feature>
<sequence>HLRREVAALAHDLAGTDSLGDLLAAATRGVRAWREGRLEDDWSVLDLALDPRQRERVERVTAVMALLEGHADVTMDAVGRRVIPSLPRLRARMTARRGRARGVERLVRRVIGMDAKLAQYADGARFVRGVRRSGGRFALDAAWQDPAALP</sequence>
<evidence type="ECO:0000313" key="1">
    <source>
        <dbReference type="EMBL" id="EYR61779.1"/>
    </source>
</evidence>
<reference evidence="1 2" key="1">
    <citation type="submission" date="2014-01" db="EMBL/GenBank/DDBJ databases">
        <title>Actinotalea ferrariae CF5-4.</title>
        <authorList>
            <person name="Chen F."/>
            <person name="Li Y."/>
            <person name="Wang G."/>
        </authorList>
    </citation>
    <scope>NUCLEOTIDE SEQUENCE [LARGE SCALE GENOMIC DNA]</scope>
    <source>
        <strain evidence="1 2">CF5-4</strain>
    </source>
</reference>
<gene>
    <name evidence="1" type="ORF">N866_16870</name>
</gene>
<dbReference type="Proteomes" id="UP000019753">
    <property type="component" value="Unassembled WGS sequence"/>
</dbReference>
<dbReference type="PANTHER" id="PTHR39420">
    <property type="match status" value="1"/>
</dbReference>
<protein>
    <submittedName>
        <fullName evidence="1">Uncharacterized protein</fullName>
    </submittedName>
</protein>
<keyword evidence="2" id="KW-1185">Reference proteome</keyword>
<dbReference type="EMBL" id="AXCW01000563">
    <property type="protein sequence ID" value="EYR61779.1"/>
    <property type="molecule type" value="Genomic_DNA"/>
</dbReference>
<dbReference type="Pfam" id="PF10103">
    <property type="entry name" value="Zincin_2"/>
    <property type="match status" value="1"/>
</dbReference>
<evidence type="ECO:0000313" key="2">
    <source>
        <dbReference type="Proteomes" id="UP000019753"/>
    </source>
</evidence>
<feature type="non-terminal residue" evidence="1">
    <location>
        <position position="150"/>
    </location>
</feature>
<dbReference type="SUPFAM" id="SSF55486">
    <property type="entry name" value="Metalloproteases ('zincins'), catalytic domain"/>
    <property type="match status" value="1"/>
</dbReference>
<accession>A0A021VKM9</accession>
<dbReference type="RefSeq" id="WP_173406186.1">
    <property type="nucleotide sequence ID" value="NZ_AXCW01000563.1"/>
</dbReference>
<proteinExistence type="predicted"/>
<dbReference type="InterPro" id="IPR018766">
    <property type="entry name" value="Zinicin_2"/>
</dbReference>
<comment type="caution">
    <text evidence="1">The sequence shown here is derived from an EMBL/GenBank/DDBJ whole genome shotgun (WGS) entry which is preliminary data.</text>
</comment>
<dbReference type="AlphaFoldDB" id="A0A021VKM9"/>